<dbReference type="InterPro" id="IPR007497">
    <property type="entry name" value="SIMPL/DUF541"/>
</dbReference>
<dbReference type="RefSeq" id="WP_345434978.1">
    <property type="nucleotide sequence ID" value="NZ_BAABKO010000001.1"/>
</dbReference>
<protein>
    <submittedName>
        <fullName evidence="1">SIMPL domain-containing protein</fullName>
    </submittedName>
</protein>
<comment type="caution">
    <text evidence="1">The sequence shown here is derived from an EMBL/GenBank/DDBJ whole genome shotgun (WGS) entry which is preliminary data.</text>
</comment>
<sequence length="214" mass="22345">MSDVVITVRGEDEERVAPELGTAHVVVRAEGAVRTEVVDALTALAAPVRASLDARETSGAVGEWSIGRMALHTERPWTPTGEGTEPVHHASLDVSASFADAGDLSEWLAEISPWDGVEISRVEWRLTAATRAAVERTVAARAIRSAVARATAYAAAIGRDEVVPLELADAGLLGRSDDVAAFAKAVSADGAGSTSLRPEDLVIGAVVEARFAAR</sequence>
<evidence type="ECO:0000313" key="1">
    <source>
        <dbReference type="EMBL" id="GAA4762932.1"/>
    </source>
</evidence>
<dbReference type="Proteomes" id="UP001501645">
    <property type="component" value="Unassembled WGS sequence"/>
</dbReference>
<dbReference type="Pfam" id="PF04402">
    <property type="entry name" value="SIMPL"/>
    <property type="match status" value="1"/>
</dbReference>
<reference evidence="2" key="1">
    <citation type="journal article" date="2019" name="Int. J. Syst. Evol. Microbiol.">
        <title>The Global Catalogue of Microorganisms (GCM) 10K type strain sequencing project: providing services to taxonomists for standard genome sequencing and annotation.</title>
        <authorList>
            <consortium name="The Broad Institute Genomics Platform"/>
            <consortium name="The Broad Institute Genome Sequencing Center for Infectious Disease"/>
            <person name="Wu L."/>
            <person name="Ma J."/>
        </authorList>
    </citation>
    <scope>NUCLEOTIDE SEQUENCE [LARGE SCALE GENOMIC DNA]</scope>
    <source>
        <strain evidence="2">JCM 18537</strain>
    </source>
</reference>
<gene>
    <name evidence="1" type="ORF">GCM10023351_01800</name>
</gene>
<organism evidence="1 2">
    <name type="scientific">Microbacterium gilvum</name>
    <dbReference type="NCBI Taxonomy" id="1336204"/>
    <lineage>
        <taxon>Bacteria</taxon>
        <taxon>Bacillati</taxon>
        <taxon>Actinomycetota</taxon>
        <taxon>Actinomycetes</taxon>
        <taxon>Micrococcales</taxon>
        <taxon>Microbacteriaceae</taxon>
        <taxon>Microbacterium</taxon>
    </lineage>
</organism>
<proteinExistence type="predicted"/>
<dbReference type="Gene3D" id="3.30.70.2970">
    <property type="entry name" value="Protein of unknown function (DUF541), domain 2"/>
    <property type="match status" value="1"/>
</dbReference>
<evidence type="ECO:0000313" key="2">
    <source>
        <dbReference type="Proteomes" id="UP001501645"/>
    </source>
</evidence>
<keyword evidence="2" id="KW-1185">Reference proteome</keyword>
<name>A0ABP8ZRS6_9MICO</name>
<accession>A0ABP8ZRS6</accession>
<dbReference type="Gene3D" id="3.30.110.170">
    <property type="entry name" value="Protein of unknown function (DUF541), domain 1"/>
    <property type="match status" value="1"/>
</dbReference>
<dbReference type="EMBL" id="BAABKO010000001">
    <property type="protein sequence ID" value="GAA4762932.1"/>
    <property type="molecule type" value="Genomic_DNA"/>
</dbReference>